<evidence type="ECO:0000313" key="5">
    <source>
        <dbReference type="Proteomes" id="UP001497382"/>
    </source>
</evidence>
<keyword evidence="2" id="KW-0165">Cleavage on pair of basic residues</keyword>
<dbReference type="EMBL" id="CAXIEN010000377">
    <property type="protein sequence ID" value="CAL1295679.1"/>
    <property type="molecule type" value="Genomic_DNA"/>
</dbReference>
<protein>
    <recommendedName>
        <fullName evidence="6">Insulin-like domain-containing protein</fullName>
    </recommendedName>
</protein>
<name>A0AAV2BJ70_9ARAC</name>
<keyword evidence="5" id="KW-1185">Reference proteome</keyword>
<dbReference type="PROSITE" id="PS00262">
    <property type="entry name" value="INSULIN"/>
    <property type="match status" value="1"/>
</dbReference>
<evidence type="ECO:0000313" key="4">
    <source>
        <dbReference type="EMBL" id="CAL1295679.1"/>
    </source>
</evidence>
<sequence length="148" mass="16022">CYQPISSSQVHIKAGVVSSSQFRCRPSIRTSTILCLQRPLSSTTIMIKVSRLKWMSHVSSGLLDGYKIAILLLCAVASIKAATISQKDLRLCGAELPATVNLLCRGQFDTNAAFNEAGIARELSAKCCSSPCKTETLLSFCQHLAQEN</sequence>
<comment type="caution">
    <text evidence="4">The sequence shown here is derived from an EMBL/GenBank/DDBJ whole genome shotgun (WGS) entry which is preliminary data.</text>
</comment>
<dbReference type="Proteomes" id="UP001497382">
    <property type="component" value="Unassembled WGS sequence"/>
</dbReference>
<dbReference type="AlphaFoldDB" id="A0AAV2BJ70"/>
<dbReference type="InterPro" id="IPR036438">
    <property type="entry name" value="Insulin-like_sf"/>
</dbReference>
<dbReference type="Gene3D" id="1.10.100.10">
    <property type="entry name" value="Insulin-like"/>
    <property type="match status" value="1"/>
</dbReference>
<dbReference type="SUPFAM" id="SSF56994">
    <property type="entry name" value="Insulin-like"/>
    <property type="match status" value="1"/>
</dbReference>
<organism evidence="4 5">
    <name type="scientific">Larinioides sclopetarius</name>
    <dbReference type="NCBI Taxonomy" id="280406"/>
    <lineage>
        <taxon>Eukaryota</taxon>
        <taxon>Metazoa</taxon>
        <taxon>Ecdysozoa</taxon>
        <taxon>Arthropoda</taxon>
        <taxon>Chelicerata</taxon>
        <taxon>Arachnida</taxon>
        <taxon>Araneae</taxon>
        <taxon>Araneomorphae</taxon>
        <taxon>Entelegynae</taxon>
        <taxon>Araneoidea</taxon>
        <taxon>Araneidae</taxon>
        <taxon>Larinioides</taxon>
    </lineage>
</organism>
<dbReference type="InterPro" id="IPR022353">
    <property type="entry name" value="Insulin_CS"/>
</dbReference>
<proteinExistence type="inferred from homology"/>
<feature type="non-terminal residue" evidence="4">
    <location>
        <position position="1"/>
    </location>
</feature>
<evidence type="ECO:0008006" key="6">
    <source>
        <dbReference type="Google" id="ProtNLM"/>
    </source>
</evidence>
<gene>
    <name evidence="4" type="ORF">LARSCL_LOCUS19412</name>
</gene>
<accession>A0AAV2BJ70</accession>
<reference evidence="4 5" key="1">
    <citation type="submission" date="2024-04" db="EMBL/GenBank/DDBJ databases">
        <authorList>
            <person name="Rising A."/>
            <person name="Reimegard J."/>
            <person name="Sonavane S."/>
            <person name="Akerstrom W."/>
            <person name="Nylinder S."/>
            <person name="Hedman E."/>
            <person name="Kallberg Y."/>
        </authorList>
    </citation>
    <scope>NUCLEOTIDE SEQUENCE [LARGE SCALE GENOMIC DNA]</scope>
</reference>
<keyword evidence="3" id="KW-0732">Signal</keyword>
<evidence type="ECO:0000256" key="2">
    <source>
        <dbReference type="ARBA" id="ARBA00022685"/>
    </source>
</evidence>
<evidence type="ECO:0000256" key="1">
    <source>
        <dbReference type="ARBA" id="ARBA00009034"/>
    </source>
</evidence>
<evidence type="ECO:0000256" key="3">
    <source>
        <dbReference type="ARBA" id="ARBA00022729"/>
    </source>
</evidence>
<comment type="similarity">
    <text evidence="1">Belongs to the insulin family.</text>
</comment>